<feature type="compositionally biased region" description="Low complexity" evidence="1">
    <location>
        <begin position="259"/>
        <end position="269"/>
    </location>
</feature>
<reference evidence="2 3" key="1">
    <citation type="submission" date="2020-11" db="EMBL/GenBank/DDBJ databases">
        <title>Corynebacterium sp. ZJ-599.</title>
        <authorList>
            <person name="Zhou J."/>
        </authorList>
    </citation>
    <scope>NUCLEOTIDE SEQUENCE [LARGE SCALE GENOMIC DNA]</scope>
    <source>
        <strain evidence="2 3">ZJ-599</strain>
    </source>
</reference>
<evidence type="ECO:0000256" key="1">
    <source>
        <dbReference type="SAM" id="MobiDB-lite"/>
    </source>
</evidence>
<feature type="region of interest" description="Disordered" evidence="1">
    <location>
        <begin position="246"/>
        <end position="269"/>
    </location>
</feature>
<dbReference type="Proteomes" id="UP000594681">
    <property type="component" value="Chromosome"/>
</dbReference>
<protein>
    <submittedName>
        <fullName evidence="2">Uncharacterized protein</fullName>
    </submittedName>
</protein>
<proteinExistence type="predicted"/>
<evidence type="ECO:0000313" key="2">
    <source>
        <dbReference type="EMBL" id="QPK80361.1"/>
    </source>
</evidence>
<dbReference type="KEGG" id="cliz:G7Y31_07930"/>
<keyword evidence="3" id="KW-1185">Reference proteome</keyword>
<accession>A0A7T0KGJ6</accession>
<dbReference type="EMBL" id="CP064954">
    <property type="protein sequence ID" value="QPK80361.1"/>
    <property type="molecule type" value="Genomic_DNA"/>
</dbReference>
<organism evidence="2 3">
    <name type="scientific">Corynebacterium lizhenjunii</name>
    <dbReference type="NCBI Taxonomy" id="2709394"/>
    <lineage>
        <taxon>Bacteria</taxon>
        <taxon>Bacillati</taxon>
        <taxon>Actinomycetota</taxon>
        <taxon>Actinomycetes</taxon>
        <taxon>Mycobacteriales</taxon>
        <taxon>Corynebacteriaceae</taxon>
        <taxon>Corynebacterium</taxon>
    </lineage>
</organism>
<gene>
    <name evidence="2" type="ORF">G7Y31_07930</name>
</gene>
<dbReference type="AlphaFoldDB" id="A0A7T0KGJ6"/>
<sequence length="329" mass="33401">MAAVALLGAGSLAACSYSPPGPPVEQAVAIGVDAPRVTLLNPGTGAKRVLNYQDIGTEHSATVEVSEGFAQDIVAQEKVAGFTASPETFNTTLPLEFSVDEASEPAEGQAPATRNVFLTVGEPGFSGPEDLSSAAGFQFGWRAADSGQVSSVRLAAPQAAGDKARALTEQAIMAVLAAPVVFPAEEVGAGAQWTVESRVAGQSTMLRTTTYTITSLDDSGVDLAVRIEERPSLGALSLEGLGPVGVGPDASGAEGSGSAGSAQSADAPSGTLNVLESTTRSTGSLRVSFTSPLPTGQVETTTRVVYGQEDTQARVLQTTQLALDFADAS</sequence>
<name>A0A7T0KGJ6_9CORY</name>
<evidence type="ECO:0000313" key="3">
    <source>
        <dbReference type="Proteomes" id="UP000594681"/>
    </source>
</evidence>